<evidence type="ECO:0000259" key="3">
    <source>
        <dbReference type="PROSITE" id="PS50977"/>
    </source>
</evidence>
<dbReference type="EMBL" id="LXEU01000049">
    <property type="protein sequence ID" value="OAT52406.1"/>
    <property type="molecule type" value="Genomic_DNA"/>
</dbReference>
<evidence type="ECO:0000313" key="5">
    <source>
        <dbReference type="Proteomes" id="UP000078386"/>
    </source>
</evidence>
<dbReference type="InterPro" id="IPR036271">
    <property type="entry name" value="Tet_transcr_reg_TetR-rel_C_sf"/>
</dbReference>
<comment type="caution">
    <text evidence="4">The sequence shown here is derived from an EMBL/GenBank/DDBJ whole genome shotgun (WGS) entry which is preliminary data.</text>
</comment>
<dbReference type="NCBIfam" id="NF011572">
    <property type="entry name" value="PRK14996.1"/>
    <property type="match status" value="1"/>
</dbReference>
<dbReference type="Proteomes" id="UP000078386">
    <property type="component" value="Unassembled WGS sequence"/>
</dbReference>
<keyword evidence="1 2" id="KW-0238">DNA-binding</keyword>
<proteinExistence type="predicted"/>
<dbReference type="GO" id="GO:0000976">
    <property type="term" value="F:transcription cis-regulatory region binding"/>
    <property type="evidence" value="ECO:0007669"/>
    <property type="project" value="TreeGrafter"/>
</dbReference>
<dbReference type="RefSeq" id="WP_064545516.1">
    <property type="nucleotide sequence ID" value="NZ_LXEU01000049.1"/>
</dbReference>
<evidence type="ECO:0000313" key="4">
    <source>
        <dbReference type="EMBL" id="OAT52406.1"/>
    </source>
</evidence>
<feature type="DNA-binding region" description="H-T-H motif" evidence="2">
    <location>
        <begin position="30"/>
        <end position="49"/>
    </location>
</feature>
<dbReference type="InterPro" id="IPR050109">
    <property type="entry name" value="HTH-type_TetR-like_transc_reg"/>
</dbReference>
<dbReference type="PANTHER" id="PTHR30055">
    <property type="entry name" value="HTH-TYPE TRANSCRIPTIONAL REGULATOR RUTR"/>
    <property type="match status" value="1"/>
</dbReference>
<dbReference type="InterPro" id="IPR001647">
    <property type="entry name" value="HTH_TetR"/>
</dbReference>
<dbReference type="SUPFAM" id="SSF46689">
    <property type="entry name" value="Homeodomain-like"/>
    <property type="match status" value="1"/>
</dbReference>
<dbReference type="Gene3D" id="1.10.357.10">
    <property type="entry name" value="Tetracycline Repressor, domain 2"/>
    <property type="match status" value="1"/>
</dbReference>
<dbReference type="GO" id="GO:0003700">
    <property type="term" value="F:DNA-binding transcription factor activity"/>
    <property type="evidence" value="ECO:0007669"/>
    <property type="project" value="TreeGrafter"/>
</dbReference>
<accession>A0A1B7JWY6</accession>
<dbReference type="Pfam" id="PF00440">
    <property type="entry name" value="TetR_N"/>
    <property type="match status" value="1"/>
</dbReference>
<organism evidence="4 5">
    <name type="scientific">Kluyvera georgiana ATCC 51603</name>
    <dbReference type="NCBI Taxonomy" id="1354264"/>
    <lineage>
        <taxon>Bacteria</taxon>
        <taxon>Pseudomonadati</taxon>
        <taxon>Pseudomonadota</taxon>
        <taxon>Gammaproteobacteria</taxon>
        <taxon>Enterobacterales</taxon>
        <taxon>Enterobacteriaceae</taxon>
        <taxon>Kluyvera</taxon>
    </lineage>
</organism>
<protein>
    <submittedName>
        <fullName evidence="4">TetR family transcriptional regulator</fullName>
    </submittedName>
</protein>
<dbReference type="AlphaFoldDB" id="A0A1B7JWY6"/>
<dbReference type="PATRIC" id="fig|1354264.4.peg.2468"/>
<dbReference type="PANTHER" id="PTHR30055:SF223">
    <property type="entry name" value="HTH-TYPE TRANSCRIPTIONAL REGULATOR UIDR"/>
    <property type="match status" value="1"/>
</dbReference>
<name>A0A1B7JWY6_9ENTR</name>
<feature type="domain" description="HTH tetR-type" evidence="3">
    <location>
        <begin position="7"/>
        <end position="67"/>
    </location>
</feature>
<evidence type="ECO:0000256" key="1">
    <source>
        <dbReference type="ARBA" id="ARBA00023125"/>
    </source>
</evidence>
<gene>
    <name evidence="4" type="ORF">M989_02371</name>
</gene>
<dbReference type="SUPFAM" id="SSF48498">
    <property type="entry name" value="Tetracyclin repressor-like, C-terminal domain"/>
    <property type="match status" value="1"/>
</dbReference>
<reference evidence="4 5" key="1">
    <citation type="submission" date="2016-04" db="EMBL/GenBank/DDBJ databases">
        <title>ATOL: Assembling a taxonomically balanced genome-scale reconstruction of the evolutionary history of the Enterobacteriaceae.</title>
        <authorList>
            <person name="Plunkett G.III."/>
            <person name="Neeno-Eckwall E.C."/>
            <person name="Glasner J.D."/>
            <person name="Perna N.T."/>
        </authorList>
    </citation>
    <scope>NUCLEOTIDE SEQUENCE [LARGE SCALE GENOMIC DNA]</scope>
    <source>
        <strain evidence="4 5">ATCC 51603</strain>
    </source>
</reference>
<dbReference type="PROSITE" id="PS50977">
    <property type="entry name" value="HTH_TETR_2"/>
    <property type="match status" value="1"/>
</dbReference>
<sequence>MNYLTREERREDILKTAMKVALSGGFSAMTVRHIASVAGVSSGQVHHHFTSIGELKSLAFVRLIREMLDMPLVADDASWHDRLFSMLGSDDGRLEPYVRLWREAQLLTDSDSDIKGAYLLTMDMWHKETVSLILQGTEANEFRPIDSAENIAWRLIALVCGLDGIYALGMTEISDEIFARYIQHYITLELQPT</sequence>
<dbReference type="InterPro" id="IPR009057">
    <property type="entry name" value="Homeodomain-like_sf"/>
</dbReference>
<evidence type="ECO:0000256" key="2">
    <source>
        <dbReference type="PROSITE-ProRule" id="PRU00335"/>
    </source>
</evidence>
<keyword evidence="5" id="KW-1185">Reference proteome</keyword>